<dbReference type="InterPro" id="IPR011856">
    <property type="entry name" value="tRNA_endonuc-like_dom_sf"/>
</dbReference>
<evidence type="ECO:0000256" key="1">
    <source>
        <dbReference type="SAM" id="MobiDB-lite"/>
    </source>
</evidence>
<dbReference type="SUPFAM" id="SSF52980">
    <property type="entry name" value="Restriction endonuclease-like"/>
    <property type="match status" value="1"/>
</dbReference>
<dbReference type="InterPro" id="IPR011335">
    <property type="entry name" value="Restrct_endonuc-II-like"/>
</dbReference>
<feature type="compositionally biased region" description="Polar residues" evidence="1">
    <location>
        <begin position="1"/>
        <end position="12"/>
    </location>
</feature>
<name>A0A139WQ21_9CYAN</name>
<dbReference type="STRING" id="128403.WA1_50785"/>
<dbReference type="Pfam" id="PF08722">
    <property type="entry name" value="Tn7_TnsA-like_N"/>
    <property type="match status" value="1"/>
</dbReference>
<dbReference type="InterPro" id="IPR014832">
    <property type="entry name" value="TnsA_C"/>
</dbReference>
<dbReference type="Pfam" id="PF08721">
    <property type="entry name" value="Tn7_Tnp_TnsA_C"/>
    <property type="match status" value="1"/>
</dbReference>
<reference evidence="4 5" key="1">
    <citation type="journal article" date="2013" name="Genome Biol. Evol.">
        <title>Genomes of Stigonematalean cyanobacteria (subsection V) and the evolution of oxygenic photosynthesis from prokaryotes to plastids.</title>
        <authorList>
            <person name="Dagan T."/>
            <person name="Roettger M."/>
            <person name="Stucken K."/>
            <person name="Landan G."/>
            <person name="Koch R."/>
            <person name="Major P."/>
            <person name="Gould S.B."/>
            <person name="Goremykin V.V."/>
            <person name="Rippka R."/>
            <person name="Tandeau de Marsac N."/>
            <person name="Gugger M."/>
            <person name="Lockhart P.J."/>
            <person name="Allen J.F."/>
            <person name="Brune I."/>
            <person name="Maus I."/>
            <person name="Puhler A."/>
            <person name="Martin W.F."/>
        </authorList>
    </citation>
    <scope>NUCLEOTIDE SEQUENCE [LARGE SCALE GENOMIC DNA]</scope>
    <source>
        <strain evidence="4 5">PCC 7110</strain>
    </source>
</reference>
<dbReference type="InterPro" id="IPR036388">
    <property type="entry name" value="WH-like_DNA-bd_sf"/>
</dbReference>
<dbReference type="Gene3D" id="3.40.1350.10">
    <property type="match status" value="1"/>
</dbReference>
<dbReference type="OrthoDB" id="5291587at2"/>
<dbReference type="InterPro" id="IPR014833">
    <property type="entry name" value="TnsA_N"/>
</dbReference>
<gene>
    <name evidence="4" type="ORF">WA1_50785</name>
</gene>
<keyword evidence="5" id="KW-1185">Reference proteome</keyword>
<evidence type="ECO:0008006" key="6">
    <source>
        <dbReference type="Google" id="ProtNLM"/>
    </source>
</evidence>
<dbReference type="CDD" id="cd22362">
    <property type="entry name" value="TnsA_endonuclease-like"/>
    <property type="match status" value="1"/>
</dbReference>
<dbReference type="RefSeq" id="WP_017740758.1">
    <property type="nucleotide sequence ID" value="NZ_KQ976356.1"/>
</dbReference>
<dbReference type="Proteomes" id="UP000076925">
    <property type="component" value="Unassembled WGS sequence"/>
</dbReference>
<feature type="region of interest" description="Disordered" evidence="1">
    <location>
        <begin position="1"/>
        <end position="25"/>
    </location>
</feature>
<evidence type="ECO:0000313" key="4">
    <source>
        <dbReference type="EMBL" id="KYC34518.1"/>
    </source>
</evidence>
<accession>A0A139WQ21</accession>
<feature type="domain" description="TnsA endonuclease C-terminal" evidence="2">
    <location>
        <begin position="171"/>
        <end position="252"/>
    </location>
</feature>
<protein>
    <recommendedName>
        <fullName evidence="6">Transposase</fullName>
    </recommendedName>
</protein>
<sequence length="269" mass="31111">MADSTHSTTSSVIEKRLKQGRGQGRGADYKPWLTIQDVSSIGLSKRILGITTRRRHEFFSQIESHYFYILDWAKNVTDIREQYPMLPLSETLEIAANIGVAHPILPKTKEPIVMTTDFYIEVQQNLGVCYQARTVKPENQLDDKRTIEKLEIERQYWERRNISWGIVTERDIPLKVVKNLKWIRVGVDWDALGLSKDSVKQAKKLLIQYLTQSQDSLTDICSRCDVEYGLKTGSSLAIVRNMLQTRELIVDLHQPIHSRKKLVIIKTQF</sequence>
<comment type="caution">
    <text evidence="4">The sequence shown here is derived from an EMBL/GenBank/DDBJ whole genome shotgun (WGS) entry which is preliminary data.</text>
</comment>
<feature type="domain" description="TnsA endonuclease N-terminal" evidence="3">
    <location>
        <begin position="74"/>
        <end position="169"/>
    </location>
</feature>
<dbReference type="GO" id="GO:0003676">
    <property type="term" value="F:nucleic acid binding"/>
    <property type="evidence" value="ECO:0007669"/>
    <property type="project" value="InterPro"/>
</dbReference>
<evidence type="ECO:0000259" key="2">
    <source>
        <dbReference type="Pfam" id="PF08721"/>
    </source>
</evidence>
<dbReference type="Gene3D" id="1.10.10.10">
    <property type="entry name" value="Winged helix-like DNA-binding domain superfamily/Winged helix DNA-binding domain"/>
    <property type="match status" value="1"/>
</dbReference>
<evidence type="ECO:0000259" key="3">
    <source>
        <dbReference type="Pfam" id="PF08722"/>
    </source>
</evidence>
<evidence type="ECO:0000313" key="5">
    <source>
        <dbReference type="Proteomes" id="UP000076925"/>
    </source>
</evidence>
<proteinExistence type="predicted"/>
<dbReference type="EMBL" id="ANNX02000078">
    <property type="protein sequence ID" value="KYC34518.1"/>
    <property type="molecule type" value="Genomic_DNA"/>
</dbReference>
<dbReference type="AlphaFoldDB" id="A0A139WQ21"/>
<organism evidence="4 5">
    <name type="scientific">Scytonema hofmannii PCC 7110</name>
    <dbReference type="NCBI Taxonomy" id="128403"/>
    <lineage>
        <taxon>Bacteria</taxon>
        <taxon>Bacillati</taxon>
        <taxon>Cyanobacteriota</taxon>
        <taxon>Cyanophyceae</taxon>
        <taxon>Nostocales</taxon>
        <taxon>Scytonemataceae</taxon>
        <taxon>Scytonema</taxon>
    </lineage>
</organism>